<feature type="domain" description="DNA/pantothenate metabolism flavoprotein C-terminal" evidence="1">
    <location>
        <begin position="3"/>
        <end position="99"/>
    </location>
</feature>
<sequence length="224" mass="24674">MNCLITAGATCEPVDRVRVLTNVATGELGLRLAKALQTAGHRVILLLSRTATSTLPARADVVQRFSTTAELQERLEEFRTEPVGAVFHTAAVSDFRPGRIWHGSDPREGRLVEAGKIPSDLQPLWLELLATPKLIRHLQEWFPRAWRVGWKFVVDGSQADALAAGWKQIQLSNTHACVVNGPAYGDGFALLEPGRPVATFPDRETLAQGLARRCSEWERSGLHP</sequence>
<dbReference type="InterPro" id="IPR007085">
    <property type="entry name" value="DNA/pantothenate-metab_flavo_C"/>
</dbReference>
<protein>
    <submittedName>
        <fullName evidence="2">DNA/pantothenate metabolism flavoprotein domain protein</fullName>
    </submittedName>
</protein>
<proteinExistence type="predicted"/>
<dbReference type="GO" id="GO:0003824">
    <property type="term" value="F:catalytic activity"/>
    <property type="evidence" value="ECO:0007669"/>
    <property type="project" value="UniProtKB-ARBA"/>
</dbReference>
<dbReference type="RefSeq" id="WP_165108806.1">
    <property type="nucleotide sequence ID" value="NZ_JAAKYA010000085.1"/>
</dbReference>
<name>A0A6M1RZZ5_9BACT</name>
<evidence type="ECO:0000259" key="1">
    <source>
        <dbReference type="Pfam" id="PF04127"/>
    </source>
</evidence>
<dbReference type="EMBL" id="JAAKYA010000085">
    <property type="protein sequence ID" value="NGO40322.1"/>
    <property type="molecule type" value="Genomic_DNA"/>
</dbReference>
<dbReference type="Pfam" id="PF04127">
    <property type="entry name" value="DFP"/>
    <property type="match status" value="1"/>
</dbReference>
<accession>A0A6M1RZZ5</accession>
<dbReference type="Proteomes" id="UP000477311">
    <property type="component" value="Unassembled WGS sequence"/>
</dbReference>
<comment type="caution">
    <text evidence="2">The sequence shown here is derived from an EMBL/GenBank/DDBJ whole genome shotgun (WGS) entry which is preliminary data.</text>
</comment>
<dbReference type="GO" id="GO:0015937">
    <property type="term" value="P:coenzyme A biosynthetic process"/>
    <property type="evidence" value="ECO:0007669"/>
    <property type="project" value="UniProtKB-ARBA"/>
</dbReference>
<reference evidence="2 3" key="1">
    <citation type="submission" date="2020-02" db="EMBL/GenBank/DDBJ databases">
        <title>Draft genome sequence of Limisphaera ngatamarikiensis NGM72.4T, a thermophilic Verrucomicrobia grouped in subdivision 3.</title>
        <authorList>
            <person name="Carere C.R."/>
            <person name="Steen J."/>
            <person name="Hugenholtz P."/>
            <person name="Stott M.B."/>
        </authorList>
    </citation>
    <scope>NUCLEOTIDE SEQUENCE [LARGE SCALE GENOMIC DNA]</scope>
    <source>
        <strain evidence="2 3">NGM72.4</strain>
    </source>
</reference>
<dbReference type="Gene3D" id="3.40.50.10300">
    <property type="entry name" value="CoaB-like"/>
    <property type="match status" value="1"/>
</dbReference>
<organism evidence="2 3">
    <name type="scientific">Limisphaera ngatamarikiensis</name>
    <dbReference type="NCBI Taxonomy" id="1324935"/>
    <lineage>
        <taxon>Bacteria</taxon>
        <taxon>Pseudomonadati</taxon>
        <taxon>Verrucomicrobiota</taxon>
        <taxon>Verrucomicrobiia</taxon>
        <taxon>Limisphaerales</taxon>
        <taxon>Limisphaeraceae</taxon>
        <taxon>Limisphaera</taxon>
    </lineage>
</organism>
<dbReference type="SUPFAM" id="SSF102645">
    <property type="entry name" value="CoaB-like"/>
    <property type="match status" value="1"/>
</dbReference>
<evidence type="ECO:0000313" key="3">
    <source>
        <dbReference type="Proteomes" id="UP000477311"/>
    </source>
</evidence>
<evidence type="ECO:0000313" key="2">
    <source>
        <dbReference type="EMBL" id="NGO40322.1"/>
    </source>
</evidence>
<gene>
    <name evidence="2" type="ORF">G4L39_13080</name>
</gene>
<keyword evidence="3" id="KW-1185">Reference proteome</keyword>
<dbReference type="InterPro" id="IPR035929">
    <property type="entry name" value="CoaB-like_sf"/>
</dbReference>
<dbReference type="AlphaFoldDB" id="A0A6M1RZZ5"/>